<name>A0A8R1DM10_CAEJA</name>
<evidence type="ECO:0000313" key="1">
    <source>
        <dbReference type="EnsemblMetazoa" id="CJA06531.1"/>
    </source>
</evidence>
<proteinExistence type="predicted"/>
<reference evidence="1" key="2">
    <citation type="submission" date="2022-06" db="UniProtKB">
        <authorList>
            <consortium name="EnsemblMetazoa"/>
        </authorList>
    </citation>
    <scope>IDENTIFICATION</scope>
    <source>
        <strain evidence="1">DF5081</strain>
    </source>
</reference>
<protein>
    <submittedName>
        <fullName evidence="1">Uncharacterized protein</fullName>
    </submittedName>
</protein>
<evidence type="ECO:0000313" key="2">
    <source>
        <dbReference type="Proteomes" id="UP000005237"/>
    </source>
</evidence>
<keyword evidence="2" id="KW-1185">Reference proteome</keyword>
<reference evidence="2" key="1">
    <citation type="submission" date="2010-08" db="EMBL/GenBank/DDBJ databases">
        <authorList>
            <consortium name="Caenorhabditis japonica Sequencing Consortium"/>
            <person name="Wilson R.K."/>
        </authorList>
    </citation>
    <scope>NUCLEOTIDE SEQUENCE [LARGE SCALE GENOMIC DNA]</scope>
    <source>
        <strain evidence="2">DF5081</strain>
    </source>
</reference>
<sequence length="223" mass="25301">MKNESAIQGINLIYTYGTYSYSTGVDFNPPYTMDNKSLAYLDKIIINGLHIKPVVDTTKKTEALADMEHLLDQFAMRHPEITHVTFGNPTAYIDDSAKPESLCNLNDLNLLGNPLDEQDWISEEIFLNLNLDRLRLGEPQSMTSVPHSLVAFMRTSSQVMYSSTLSLNQVHTYKYKIGCVYDTISSATMFGYRLQNGSCEEEVDMAIEKIRDLEIKKMESNCE</sequence>
<organism evidence="1 2">
    <name type="scientific">Caenorhabditis japonica</name>
    <dbReference type="NCBI Taxonomy" id="281687"/>
    <lineage>
        <taxon>Eukaryota</taxon>
        <taxon>Metazoa</taxon>
        <taxon>Ecdysozoa</taxon>
        <taxon>Nematoda</taxon>
        <taxon>Chromadorea</taxon>
        <taxon>Rhabditida</taxon>
        <taxon>Rhabditina</taxon>
        <taxon>Rhabditomorpha</taxon>
        <taxon>Rhabditoidea</taxon>
        <taxon>Rhabditidae</taxon>
        <taxon>Peloderinae</taxon>
        <taxon>Caenorhabditis</taxon>
    </lineage>
</organism>
<dbReference type="AlphaFoldDB" id="A0A8R1DM10"/>
<dbReference type="Proteomes" id="UP000005237">
    <property type="component" value="Unassembled WGS sequence"/>
</dbReference>
<dbReference type="EnsemblMetazoa" id="CJA06531.1">
    <property type="protein sequence ID" value="CJA06531.1"/>
    <property type="gene ID" value="WBGene00125735"/>
</dbReference>
<accession>A0A8R1DM10</accession>